<feature type="compositionally biased region" description="Basic residues" evidence="1">
    <location>
        <begin position="144"/>
        <end position="154"/>
    </location>
</feature>
<feature type="region of interest" description="Disordered" evidence="1">
    <location>
        <begin position="135"/>
        <end position="161"/>
    </location>
</feature>
<feature type="compositionally biased region" description="Basic and acidic residues" evidence="1">
    <location>
        <begin position="318"/>
        <end position="329"/>
    </location>
</feature>
<feature type="region of interest" description="Disordered" evidence="1">
    <location>
        <begin position="1"/>
        <end position="23"/>
    </location>
</feature>
<gene>
    <name evidence="2" type="ORF">F2Q68_00032452</name>
</gene>
<reference evidence="2" key="1">
    <citation type="submission" date="2019-12" db="EMBL/GenBank/DDBJ databases">
        <title>Genome sequencing and annotation of Brassica cretica.</title>
        <authorList>
            <person name="Studholme D.J."/>
            <person name="Sarris P.F."/>
        </authorList>
    </citation>
    <scope>NUCLEOTIDE SEQUENCE</scope>
    <source>
        <strain evidence="2">PFS-001/15</strain>
        <tissue evidence="2">Leaf</tissue>
    </source>
</reference>
<evidence type="ECO:0000313" key="3">
    <source>
        <dbReference type="Proteomes" id="UP000712281"/>
    </source>
</evidence>
<accession>A0A8S9G3D2</accession>
<feature type="region of interest" description="Disordered" evidence="1">
    <location>
        <begin position="85"/>
        <end position="119"/>
    </location>
</feature>
<dbReference type="AlphaFoldDB" id="A0A8S9G3D2"/>
<evidence type="ECO:0000313" key="2">
    <source>
        <dbReference type="EMBL" id="KAF2540400.1"/>
    </source>
</evidence>
<organism evidence="2 3">
    <name type="scientific">Brassica cretica</name>
    <name type="common">Mustard</name>
    <dbReference type="NCBI Taxonomy" id="69181"/>
    <lineage>
        <taxon>Eukaryota</taxon>
        <taxon>Viridiplantae</taxon>
        <taxon>Streptophyta</taxon>
        <taxon>Embryophyta</taxon>
        <taxon>Tracheophyta</taxon>
        <taxon>Spermatophyta</taxon>
        <taxon>Magnoliopsida</taxon>
        <taxon>eudicotyledons</taxon>
        <taxon>Gunneridae</taxon>
        <taxon>Pentapetalae</taxon>
        <taxon>rosids</taxon>
        <taxon>malvids</taxon>
        <taxon>Brassicales</taxon>
        <taxon>Brassicaceae</taxon>
        <taxon>Brassiceae</taxon>
        <taxon>Brassica</taxon>
    </lineage>
</organism>
<protein>
    <submittedName>
        <fullName evidence="2">Uncharacterized protein</fullName>
    </submittedName>
</protein>
<dbReference type="Proteomes" id="UP000712281">
    <property type="component" value="Unassembled WGS sequence"/>
</dbReference>
<feature type="region of interest" description="Disordered" evidence="1">
    <location>
        <begin position="49"/>
        <end position="69"/>
    </location>
</feature>
<sequence length="329" mass="37032">MSADNLNNQQTRDGNTAGDNVENTIAPNVTAVNINTVAFEEQEQGQFFRAEQPESVEEDSISQLLQTGDLPPIVEDKEEGEIGHIDVDSSIQFEPTDEDTDVHPRRTRSRAAQDDSQFDNPMTKEEEAIFWDEHEELAEEKTRNTRGKRRKGRKSASEKSEICDLRDQLMKTVAEVRAEFRKWITLDIKFLTNNGIAAIWGCETQSSRCFLAKHKLRQITTTAMVKPKQAKLTQALTENASEKDGLESSSQKRLNTTTKAPFWTHAGLSSTLNGQSVRYGENNEPRLKCSERPELHAELVPWTAAHHLPPIVEDKEEGEIGRVDVDSSS</sequence>
<evidence type="ECO:0000256" key="1">
    <source>
        <dbReference type="SAM" id="MobiDB-lite"/>
    </source>
</evidence>
<comment type="caution">
    <text evidence="2">The sequence shown here is derived from an EMBL/GenBank/DDBJ whole genome shotgun (WGS) entry which is preliminary data.</text>
</comment>
<proteinExistence type="predicted"/>
<feature type="region of interest" description="Disordered" evidence="1">
    <location>
        <begin position="310"/>
        <end position="329"/>
    </location>
</feature>
<dbReference type="EMBL" id="QGKW02002005">
    <property type="protein sequence ID" value="KAF2540400.1"/>
    <property type="molecule type" value="Genomic_DNA"/>
</dbReference>
<name>A0A8S9G3D2_BRACR</name>